<dbReference type="InterPro" id="IPR000608">
    <property type="entry name" value="UBC"/>
</dbReference>
<feature type="domain" description="UBC core" evidence="4">
    <location>
        <begin position="112"/>
        <end position="270"/>
    </location>
</feature>
<dbReference type="PANTHER" id="PTHR46116:SF39">
    <property type="entry name" value="BACULOVIRAL IAP REPEAT-CONTAINING PROTEIN 6"/>
    <property type="match status" value="1"/>
</dbReference>
<dbReference type="RefSeq" id="XP_004995991.1">
    <property type="nucleotide sequence ID" value="XM_004995934.1"/>
</dbReference>
<dbReference type="SUPFAM" id="SSF54495">
    <property type="entry name" value="UBC-like"/>
    <property type="match status" value="1"/>
</dbReference>
<sequence length="270" mass="29924">MTRADQSSAPDDADSHAVLHKFAPLLSLLREKMLALPPYMTQAPTSSSSTHTSTSGSTAAKTRQDQSQSASAEEKYVEELRPHAFRMVQMDYSSHLYKRYIDESANANVSRQRMSRILKEVASLTTSMPVHFASSICVRVDETRPDVIKAMITGPEDTPYANGCFIFDIFLPQQYPAVPPMVSLITTDGGRVRFGPNLYNTGKVCLSLLGTWSGPGWDPKVCTVLQVLVSIQSLILNEQPFFNEPGYEFSTQTPDSELYNTCVSYQALFS</sequence>
<evidence type="ECO:0000259" key="4">
    <source>
        <dbReference type="PROSITE" id="PS50127"/>
    </source>
</evidence>
<dbReference type="EMBL" id="GL832961">
    <property type="protein sequence ID" value="EGD82755.1"/>
    <property type="molecule type" value="Genomic_DNA"/>
</dbReference>
<evidence type="ECO:0000256" key="1">
    <source>
        <dbReference type="ARBA" id="ARBA00022679"/>
    </source>
</evidence>
<dbReference type="AlphaFoldDB" id="F2U539"/>
<protein>
    <recommendedName>
        <fullName evidence="4">UBC core domain-containing protein</fullName>
    </recommendedName>
</protein>
<accession>F2U539</accession>
<evidence type="ECO:0000313" key="5">
    <source>
        <dbReference type="EMBL" id="EGD82755.1"/>
    </source>
</evidence>
<dbReference type="eggNOG" id="KOG0895">
    <property type="taxonomic scope" value="Eukaryota"/>
</dbReference>
<dbReference type="SMART" id="SM00212">
    <property type="entry name" value="UBCc"/>
    <property type="match status" value="1"/>
</dbReference>
<dbReference type="GO" id="GO:0016740">
    <property type="term" value="F:transferase activity"/>
    <property type="evidence" value="ECO:0007669"/>
    <property type="project" value="UniProtKB-KW"/>
</dbReference>
<evidence type="ECO:0000256" key="2">
    <source>
        <dbReference type="ARBA" id="ARBA00022786"/>
    </source>
</evidence>
<keyword evidence="2" id="KW-0833">Ubl conjugation pathway</keyword>
<dbReference type="Gene3D" id="3.10.110.10">
    <property type="entry name" value="Ubiquitin Conjugating Enzyme"/>
    <property type="match status" value="1"/>
</dbReference>
<gene>
    <name evidence="5" type="ORF">PTSG_03406</name>
</gene>
<dbReference type="STRING" id="946362.F2U539"/>
<proteinExistence type="predicted"/>
<dbReference type="InterPro" id="IPR016135">
    <property type="entry name" value="UBQ-conjugating_enzyme/RWD"/>
</dbReference>
<dbReference type="InParanoid" id="F2U539"/>
<feature type="region of interest" description="Disordered" evidence="3">
    <location>
        <begin position="40"/>
        <end position="75"/>
    </location>
</feature>
<dbReference type="Pfam" id="PF00179">
    <property type="entry name" value="UQ_con"/>
    <property type="match status" value="1"/>
</dbReference>
<keyword evidence="1" id="KW-0808">Transferase</keyword>
<dbReference type="Proteomes" id="UP000007799">
    <property type="component" value="Unassembled WGS sequence"/>
</dbReference>
<dbReference type="CDD" id="cd23810">
    <property type="entry name" value="UBCc_BIRC6"/>
    <property type="match status" value="1"/>
</dbReference>
<evidence type="ECO:0000256" key="3">
    <source>
        <dbReference type="SAM" id="MobiDB-lite"/>
    </source>
</evidence>
<keyword evidence="6" id="KW-1185">Reference proteome</keyword>
<dbReference type="PANTHER" id="PTHR46116">
    <property type="entry name" value="(E3-INDEPENDENT) E2 UBIQUITIN-CONJUGATING ENZYME"/>
    <property type="match status" value="1"/>
</dbReference>
<evidence type="ECO:0000313" key="6">
    <source>
        <dbReference type="Proteomes" id="UP000007799"/>
    </source>
</evidence>
<name>F2U539_SALR5</name>
<dbReference type="KEGG" id="sre:PTSG_03406"/>
<feature type="compositionally biased region" description="Low complexity" evidence="3">
    <location>
        <begin position="41"/>
        <end position="61"/>
    </location>
</feature>
<dbReference type="GeneID" id="16076578"/>
<dbReference type="OrthoDB" id="47801at2759"/>
<dbReference type="PROSITE" id="PS50127">
    <property type="entry name" value="UBC_2"/>
    <property type="match status" value="1"/>
</dbReference>
<organism evidence="6">
    <name type="scientific">Salpingoeca rosetta (strain ATCC 50818 / BSB-021)</name>
    <dbReference type="NCBI Taxonomy" id="946362"/>
    <lineage>
        <taxon>Eukaryota</taxon>
        <taxon>Choanoflagellata</taxon>
        <taxon>Craspedida</taxon>
        <taxon>Salpingoecidae</taxon>
        <taxon>Salpingoeca</taxon>
    </lineage>
</organism>
<reference evidence="5" key="1">
    <citation type="submission" date="2009-08" db="EMBL/GenBank/DDBJ databases">
        <title>Annotation of Salpingoeca rosetta.</title>
        <authorList>
            <consortium name="The Broad Institute Genome Sequencing Platform"/>
            <person name="Russ C."/>
            <person name="Cuomo C."/>
            <person name="Burger G."/>
            <person name="Gray M.W."/>
            <person name="Holland P.W.H."/>
            <person name="King N."/>
            <person name="Lang F.B.F."/>
            <person name="Roger A.J."/>
            <person name="Ruiz-Trillo I."/>
            <person name="Young S.K."/>
            <person name="Zeng Q."/>
            <person name="Gargeya S."/>
            <person name="Alvarado L."/>
            <person name="Berlin A."/>
            <person name="Chapman S.B."/>
            <person name="Chen Z."/>
            <person name="Freedman E."/>
            <person name="Gellesch M."/>
            <person name="Goldberg J."/>
            <person name="Griggs A."/>
            <person name="Gujja S."/>
            <person name="Heilman E."/>
            <person name="Heiman D."/>
            <person name="Howarth C."/>
            <person name="Mehta T."/>
            <person name="Neiman D."/>
            <person name="Pearson M."/>
            <person name="Roberts A."/>
            <person name="Saif S."/>
            <person name="Shea T."/>
            <person name="Shenoy N."/>
            <person name="Sisk P."/>
            <person name="Stolte C."/>
            <person name="Sykes S."/>
            <person name="White J."/>
            <person name="Yandava C."/>
            <person name="Haas B."/>
            <person name="Nusbaum C."/>
            <person name="Birren B."/>
        </authorList>
    </citation>
    <scope>NUCLEOTIDE SEQUENCE [LARGE SCALE GENOMIC DNA]</scope>
    <source>
        <strain evidence="5">ATCC 50818</strain>
    </source>
</reference>